<dbReference type="RefSeq" id="WP_167477294.1">
    <property type="nucleotide sequence ID" value="NZ_CP046172.1"/>
</dbReference>
<dbReference type="Pfam" id="PF01979">
    <property type="entry name" value="Amidohydro_1"/>
    <property type="match status" value="1"/>
</dbReference>
<dbReference type="InterPro" id="IPR011059">
    <property type="entry name" value="Metal-dep_hydrolase_composite"/>
</dbReference>
<dbReference type="Gene3D" id="1.20.58.520">
    <property type="entry name" value="Amidohydrolase"/>
    <property type="match status" value="1"/>
</dbReference>
<dbReference type="Proteomes" id="UP000503540">
    <property type="component" value="Chromosome"/>
</dbReference>
<protein>
    <submittedName>
        <fullName evidence="2">Amidohydrolase family protein</fullName>
    </submittedName>
</protein>
<feature type="domain" description="Amidohydrolase-related" evidence="1">
    <location>
        <begin position="44"/>
        <end position="341"/>
    </location>
</feature>
<dbReference type="KEGG" id="nah:F5544_35685"/>
<dbReference type="SUPFAM" id="SSF51556">
    <property type="entry name" value="Metallo-dependent hydrolases"/>
    <property type="match status" value="1"/>
</dbReference>
<keyword evidence="3" id="KW-1185">Reference proteome</keyword>
<dbReference type="AlphaFoldDB" id="A0A6G9YPF7"/>
<dbReference type="Gene3D" id="3.40.50.10910">
    <property type="entry name" value="Amidohydrolase"/>
    <property type="match status" value="1"/>
</dbReference>
<accession>A0A6G9YPF7</accession>
<dbReference type="Gene3D" id="3.30.110.90">
    <property type="entry name" value="Amidohydrolase"/>
    <property type="match status" value="1"/>
</dbReference>
<dbReference type="EMBL" id="CP046172">
    <property type="protein sequence ID" value="QIS14967.1"/>
    <property type="molecule type" value="Genomic_DNA"/>
</dbReference>
<dbReference type="PROSITE" id="PS01137">
    <property type="entry name" value="TATD_1"/>
    <property type="match status" value="1"/>
</dbReference>
<reference evidence="2 3" key="1">
    <citation type="journal article" date="2019" name="ACS Chem. Biol.">
        <title>Identification and Mobilization of a Cryptic Antibiotic Biosynthesis Gene Locus from a Human-Pathogenic Nocardia Isolate.</title>
        <authorList>
            <person name="Herisse M."/>
            <person name="Ishida K."/>
            <person name="Porter J.L."/>
            <person name="Howden B."/>
            <person name="Hertweck C."/>
            <person name="Stinear T.P."/>
            <person name="Pidot S.J."/>
        </authorList>
    </citation>
    <scope>NUCLEOTIDE SEQUENCE [LARGE SCALE GENOMIC DNA]</scope>
    <source>
        <strain evidence="2 3">AUSMDU00012717</strain>
    </source>
</reference>
<gene>
    <name evidence="2" type="ORF">F5544_35685</name>
</gene>
<dbReference type="InterPro" id="IPR051781">
    <property type="entry name" value="Metallo-dep_Hydrolase"/>
</dbReference>
<dbReference type="InterPro" id="IPR032466">
    <property type="entry name" value="Metal_Hydrolase"/>
</dbReference>
<dbReference type="InterPro" id="IPR018228">
    <property type="entry name" value="DNase_TatD-rel_CS"/>
</dbReference>
<evidence type="ECO:0000313" key="2">
    <source>
        <dbReference type="EMBL" id="QIS14967.1"/>
    </source>
</evidence>
<evidence type="ECO:0000259" key="1">
    <source>
        <dbReference type="Pfam" id="PF01979"/>
    </source>
</evidence>
<dbReference type="InterPro" id="IPR006680">
    <property type="entry name" value="Amidohydro-rel"/>
</dbReference>
<organism evidence="2 3">
    <name type="scientific">Nocardia arthritidis</name>
    <dbReference type="NCBI Taxonomy" id="228602"/>
    <lineage>
        <taxon>Bacteria</taxon>
        <taxon>Bacillati</taxon>
        <taxon>Actinomycetota</taxon>
        <taxon>Actinomycetes</taxon>
        <taxon>Mycobacteriales</taxon>
        <taxon>Nocardiaceae</taxon>
        <taxon>Nocardia</taxon>
    </lineage>
</organism>
<name>A0A6G9YPF7_9NOCA</name>
<dbReference type="SUPFAM" id="SSF51338">
    <property type="entry name" value="Composite domain of metallo-dependent hydrolases"/>
    <property type="match status" value="1"/>
</dbReference>
<proteinExistence type="predicted"/>
<keyword evidence="2" id="KW-0378">Hydrolase</keyword>
<dbReference type="PANTHER" id="PTHR43135:SF3">
    <property type="entry name" value="ALPHA-D-RIBOSE 1-METHYLPHOSPHONATE 5-TRIPHOSPHATE DIPHOSPHATASE"/>
    <property type="match status" value="1"/>
</dbReference>
<dbReference type="PANTHER" id="PTHR43135">
    <property type="entry name" value="ALPHA-D-RIBOSE 1-METHYLPHOSPHONATE 5-TRIPHOSPHATE DIPHOSPHATASE"/>
    <property type="match status" value="1"/>
</dbReference>
<evidence type="ECO:0000313" key="3">
    <source>
        <dbReference type="Proteomes" id="UP000503540"/>
    </source>
</evidence>
<dbReference type="Gene3D" id="2.30.40.10">
    <property type="entry name" value="Urease, subunit C, domain 1"/>
    <property type="match status" value="1"/>
</dbReference>
<dbReference type="GO" id="GO:0016810">
    <property type="term" value="F:hydrolase activity, acting on carbon-nitrogen (but not peptide) bonds"/>
    <property type="evidence" value="ECO:0007669"/>
    <property type="project" value="InterPro"/>
</dbReference>
<sequence length="348" mass="35765">MTTLTNVRIFDGHRLSEPTTLTIDGSAISAEPGADVIDAGGVALLPGFIDAHVHLDRPETLDVFASFGVTTVLDMGGSPDVLDRLRQVPDTARVRGAGMPVYGPGGRHADFIGPEGIIRDLGEAESIVSERISHRPDYLKLILEAPGEGGPDEATAKAVVAAAHAGGLRVIAHAATVGAYIMALNAGADVITHVPYGDLLPEAEIARMAAQGTICVPTMTMMELIGTAVAGPAALDTALANVSALHGAGVPILAGTDANNAGLGFSPKFGEGLHYELELLVRAGLTPVEALRAATELPARHFGLDDRGAVTPGLRADLVLIDGDPTADISATRSIVGIWCGGLRNEPA</sequence>